<feature type="region of interest" description="Disordered" evidence="4">
    <location>
        <begin position="1"/>
        <end position="54"/>
    </location>
</feature>
<accession>A0A3N5BK28</accession>
<dbReference type="CDD" id="cd05688">
    <property type="entry name" value="S1_RPS1_repeat_ec3"/>
    <property type="match status" value="1"/>
</dbReference>
<keyword evidence="3" id="KW-0687">Ribonucleoprotein</keyword>
<dbReference type="PANTHER" id="PTHR10724:SF7">
    <property type="entry name" value="SMALL RIBOSOMAL SUBUNIT PROTEIN BS1C"/>
    <property type="match status" value="1"/>
</dbReference>
<dbReference type="GO" id="GO:1990904">
    <property type="term" value="C:ribonucleoprotein complex"/>
    <property type="evidence" value="ECO:0007669"/>
    <property type="project" value="UniProtKB-KW"/>
</dbReference>
<dbReference type="SMART" id="SM00316">
    <property type="entry name" value="S1"/>
    <property type="match status" value="4"/>
</dbReference>
<dbReference type="InterPro" id="IPR050437">
    <property type="entry name" value="Ribos_protein_bS1-like"/>
</dbReference>
<dbReference type="InterPro" id="IPR012340">
    <property type="entry name" value="NA-bd_OB-fold"/>
</dbReference>
<gene>
    <name evidence="6" type="ORF">EDD62_0675</name>
</gene>
<keyword evidence="2 6" id="KW-0689">Ribosomal protein</keyword>
<dbReference type="Proteomes" id="UP000277108">
    <property type="component" value="Unassembled WGS sequence"/>
</dbReference>
<name>A0A3N5BK28_9BACL</name>
<dbReference type="GO" id="GO:0006412">
    <property type="term" value="P:translation"/>
    <property type="evidence" value="ECO:0007669"/>
    <property type="project" value="TreeGrafter"/>
</dbReference>
<feature type="compositionally biased region" description="Low complexity" evidence="4">
    <location>
        <begin position="1"/>
        <end position="10"/>
    </location>
</feature>
<feature type="domain" description="S1 motif" evidence="5">
    <location>
        <begin position="64"/>
        <end position="136"/>
    </location>
</feature>
<feature type="domain" description="S1 motif" evidence="5">
    <location>
        <begin position="240"/>
        <end position="308"/>
    </location>
</feature>
<dbReference type="AlphaFoldDB" id="A0A3N5BK28"/>
<organism evidence="6 7">
    <name type="scientific">Abyssicoccus albus</name>
    <dbReference type="NCBI Taxonomy" id="1817405"/>
    <lineage>
        <taxon>Bacteria</taxon>
        <taxon>Bacillati</taxon>
        <taxon>Bacillota</taxon>
        <taxon>Bacilli</taxon>
        <taxon>Bacillales</taxon>
        <taxon>Abyssicoccaceae</taxon>
    </lineage>
</organism>
<evidence type="ECO:0000256" key="3">
    <source>
        <dbReference type="ARBA" id="ARBA00023274"/>
    </source>
</evidence>
<dbReference type="InterPro" id="IPR003029">
    <property type="entry name" value="S1_domain"/>
</dbReference>
<feature type="domain" description="S1 motif" evidence="5">
    <location>
        <begin position="325"/>
        <end position="394"/>
    </location>
</feature>
<evidence type="ECO:0000259" key="5">
    <source>
        <dbReference type="PROSITE" id="PS50126"/>
    </source>
</evidence>
<dbReference type="GO" id="GO:0005737">
    <property type="term" value="C:cytoplasm"/>
    <property type="evidence" value="ECO:0007669"/>
    <property type="project" value="UniProtKB-ARBA"/>
</dbReference>
<comment type="caution">
    <text evidence="6">The sequence shown here is derived from an EMBL/GenBank/DDBJ whole genome shotgun (WGS) entry which is preliminary data.</text>
</comment>
<feature type="compositionally biased region" description="Acidic residues" evidence="4">
    <location>
        <begin position="22"/>
        <end position="31"/>
    </location>
</feature>
<dbReference type="GO" id="GO:0003729">
    <property type="term" value="F:mRNA binding"/>
    <property type="evidence" value="ECO:0007669"/>
    <property type="project" value="UniProtKB-ARBA"/>
</dbReference>
<sequence>MTEELNNQTEELNEKDLVENVEPTESEEVTETVEQSTDEKSTEETNSDEVEQMTEDMIDEVKVGDRVKGSVVKIEEKAVIVHIEGGKFDGIIPISQLSGLRIENAEEVVAVGDEIEAFVTKVENDEEDGKYILSKRKVDELSSFEDLQKKKDNDEIITAEVKEVVKGGLVVDVGLRGFIPASLISNEYVEDFSDFEGQTIEMKVEELDAEQNRVILSRKAIMESKALEEKQAVLDKLEEGQVVTGTIARLTNFGAFIDLGGVDGLVHVSQIAHHHVEKPEDELTIGNEVDVKIISVDKDAERISLSIKDALPGPFETIEENFSIGDAVKGEVKRLAPFGAFVEIGPGLQGLVHISQISHDHIGTPEEVLEPGQEVQVKILDIDKEAERISLSIKALQEQTGSTNDYDKSYIKQNNYSQQDVDQDAPTLGDMFGDKLKGFKADQ</sequence>
<dbReference type="Gene3D" id="2.40.50.140">
    <property type="entry name" value="Nucleic acid-binding proteins"/>
    <property type="match status" value="4"/>
</dbReference>
<evidence type="ECO:0000256" key="4">
    <source>
        <dbReference type="SAM" id="MobiDB-lite"/>
    </source>
</evidence>
<evidence type="ECO:0000313" key="6">
    <source>
        <dbReference type="EMBL" id="RPF58037.1"/>
    </source>
</evidence>
<dbReference type="GO" id="GO:0005840">
    <property type="term" value="C:ribosome"/>
    <property type="evidence" value="ECO:0007669"/>
    <property type="project" value="UniProtKB-KW"/>
</dbReference>
<protein>
    <submittedName>
        <fullName evidence="6">SSU ribosomal protein S1P</fullName>
    </submittedName>
</protein>
<feature type="compositionally biased region" description="Acidic residues" evidence="4">
    <location>
        <begin position="45"/>
        <end position="54"/>
    </location>
</feature>
<evidence type="ECO:0000256" key="2">
    <source>
        <dbReference type="ARBA" id="ARBA00022980"/>
    </source>
</evidence>
<evidence type="ECO:0000256" key="1">
    <source>
        <dbReference type="ARBA" id="ARBA00006767"/>
    </source>
</evidence>
<dbReference type="Pfam" id="PF00575">
    <property type="entry name" value="S1"/>
    <property type="match status" value="4"/>
</dbReference>
<dbReference type="PANTHER" id="PTHR10724">
    <property type="entry name" value="30S RIBOSOMAL PROTEIN S1"/>
    <property type="match status" value="1"/>
</dbReference>
<dbReference type="FunFam" id="2.40.50.140:FF:000051">
    <property type="entry name" value="RNA-binding transcriptional accessory protein"/>
    <property type="match status" value="2"/>
</dbReference>
<dbReference type="CDD" id="cd04465">
    <property type="entry name" value="S1_RPS1_repeat_ec2_hs2"/>
    <property type="match status" value="1"/>
</dbReference>
<reference evidence="6 7" key="1">
    <citation type="submission" date="2018-11" db="EMBL/GenBank/DDBJ databases">
        <title>Genomic Encyclopedia of Type Strains, Phase IV (KMG-IV): sequencing the most valuable type-strain genomes for metagenomic binning, comparative biology and taxonomic classification.</title>
        <authorList>
            <person name="Goeker M."/>
        </authorList>
    </citation>
    <scope>NUCLEOTIDE SEQUENCE [LARGE SCALE GENOMIC DNA]</scope>
    <source>
        <strain evidence="6 7">DSM 29158</strain>
    </source>
</reference>
<dbReference type="PRINTS" id="PR00681">
    <property type="entry name" value="RIBOSOMALS1"/>
</dbReference>
<dbReference type="InterPro" id="IPR035104">
    <property type="entry name" value="Ribosomal_protein_S1-like"/>
</dbReference>
<evidence type="ECO:0000313" key="7">
    <source>
        <dbReference type="Proteomes" id="UP000277108"/>
    </source>
</evidence>
<dbReference type="SUPFAM" id="SSF50249">
    <property type="entry name" value="Nucleic acid-binding proteins"/>
    <property type="match status" value="4"/>
</dbReference>
<dbReference type="CDD" id="cd05687">
    <property type="entry name" value="S1_RPS1_repeat_ec1_hs1"/>
    <property type="match status" value="1"/>
</dbReference>
<dbReference type="GO" id="GO:0003735">
    <property type="term" value="F:structural constituent of ribosome"/>
    <property type="evidence" value="ECO:0007669"/>
    <property type="project" value="TreeGrafter"/>
</dbReference>
<dbReference type="EMBL" id="RKRK01000002">
    <property type="protein sequence ID" value="RPF58037.1"/>
    <property type="molecule type" value="Genomic_DNA"/>
</dbReference>
<dbReference type="NCBIfam" id="NF005208">
    <property type="entry name" value="PRK06676.1"/>
    <property type="match status" value="1"/>
</dbReference>
<keyword evidence="7" id="KW-1185">Reference proteome</keyword>
<dbReference type="PROSITE" id="PS50126">
    <property type="entry name" value="S1"/>
    <property type="match status" value="4"/>
</dbReference>
<feature type="domain" description="S1 motif" evidence="5">
    <location>
        <begin position="154"/>
        <end position="219"/>
    </location>
</feature>
<proteinExistence type="inferred from homology"/>
<comment type="similarity">
    <text evidence="1">Belongs to the bacterial ribosomal protein bS1 family.</text>
</comment>